<dbReference type="Gene3D" id="3.40.50.11010">
    <property type="match status" value="1"/>
</dbReference>
<organism evidence="1 2">
    <name type="scientific">Heliorestis acidaminivorans</name>
    <dbReference type="NCBI Taxonomy" id="553427"/>
    <lineage>
        <taxon>Bacteria</taxon>
        <taxon>Bacillati</taxon>
        <taxon>Bacillota</taxon>
        <taxon>Clostridia</taxon>
        <taxon>Eubacteriales</taxon>
        <taxon>Heliobacteriaceae</taxon>
        <taxon>Heliorestis</taxon>
    </lineage>
</organism>
<keyword evidence="2" id="KW-1185">Reference proteome</keyword>
<reference evidence="1 2" key="1">
    <citation type="submission" date="2019-10" db="EMBL/GenBank/DDBJ databases">
        <title>Whole-genome sequence of the extremophile Heliorestis acidaminivorans DSM 24790.</title>
        <authorList>
            <person name="Kyndt J.A."/>
            <person name="Meyer T.E."/>
        </authorList>
    </citation>
    <scope>NUCLEOTIDE SEQUENCE [LARGE SCALE GENOMIC DNA]</scope>
    <source>
        <strain evidence="1 2">DSM 24790</strain>
    </source>
</reference>
<dbReference type="OrthoDB" id="9816564at2"/>
<dbReference type="GO" id="GO:0016740">
    <property type="term" value="F:transferase activity"/>
    <property type="evidence" value="ECO:0007669"/>
    <property type="project" value="UniProtKB-KW"/>
</dbReference>
<protein>
    <submittedName>
        <fullName evidence="1">Glycosyltransferase family 1 protein</fullName>
    </submittedName>
</protein>
<name>A0A6I0EVN4_9FIRM</name>
<dbReference type="Proteomes" id="UP000468766">
    <property type="component" value="Unassembled WGS sequence"/>
</dbReference>
<sequence length="382" mass="43105">MNIVCIAAAEWQGMWARAQQLMVRLAAQGHKILYVDPPITYIAPLKNPALWKSRWQEKKGLQIIEKDQIYLLKPPLFLPFHGMNRSVNRINQQILAQSLSQAFQELNWSEAVLWTYLPGSCDLTEAKNLSWSKVIYDCVDDHGAFTGLIDQKVMQAMENDLAKQSHAVFASAKALAEKMKKVRPDVKIVPNGADVEHFRRPLGLEKKDIEKRKDLPRNYDRIIGFVGGLGDWIDIELMAKVAQHRQDCALVVIGPAETDLSPLEGMENVFLLGRKPYQELPSHVQHFDVALSPFKLNELTMSVNPVKIYEYLAAGCPVVSTALPEVIPFEPVIAVGYNEAEFLQHIDKALAENSPEKARERVQMAEAHSWESRLSDMVTTLA</sequence>
<dbReference type="AlphaFoldDB" id="A0A6I0EVN4"/>
<dbReference type="PANTHER" id="PTHR12526:SF630">
    <property type="entry name" value="GLYCOSYLTRANSFERASE"/>
    <property type="match status" value="1"/>
</dbReference>
<evidence type="ECO:0000313" key="1">
    <source>
        <dbReference type="EMBL" id="KAB2953649.1"/>
    </source>
</evidence>
<dbReference type="EMBL" id="WBXO01000002">
    <property type="protein sequence ID" value="KAB2953649.1"/>
    <property type="molecule type" value="Genomic_DNA"/>
</dbReference>
<dbReference type="PANTHER" id="PTHR12526">
    <property type="entry name" value="GLYCOSYLTRANSFERASE"/>
    <property type="match status" value="1"/>
</dbReference>
<keyword evidence="1" id="KW-0808">Transferase</keyword>
<comment type="caution">
    <text evidence="1">The sequence shown here is derived from an EMBL/GenBank/DDBJ whole genome shotgun (WGS) entry which is preliminary data.</text>
</comment>
<dbReference type="SUPFAM" id="SSF53756">
    <property type="entry name" value="UDP-Glycosyltransferase/glycogen phosphorylase"/>
    <property type="match status" value="1"/>
</dbReference>
<dbReference type="Gene3D" id="3.40.50.2000">
    <property type="entry name" value="Glycogen Phosphorylase B"/>
    <property type="match status" value="1"/>
</dbReference>
<evidence type="ECO:0000313" key="2">
    <source>
        <dbReference type="Proteomes" id="UP000468766"/>
    </source>
</evidence>
<proteinExistence type="predicted"/>
<dbReference type="RefSeq" id="WP_151618521.1">
    <property type="nucleotide sequence ID" value="NZ_WBXO01000002.1"/>
</dbReference>
<dbReference type="Pfam" id="PF13692">
    <property type="entry name" value="Glyco_trans_1_4"/>
    <property type="match status" value="1"/>
</dbReference>
<accession>A0A6I0EVN4</accession>
<gene>
    <name evidence="1" type="ORF">F9B85_03245</name>
</gene>